<feature type="domain" description="4'-phosphopantetheinyl transferase" evidence="9">
    <location>
        <begin position="5"/>
        <end position="113"/>
    </location>
</feature>
<comment type="subcellular location">
    <subcellularLocation>
        <location evidence="8">Cytoplasm</location>
    </subcellularLocation>
</comment>
<evidence type="ECO:0000259" key="9">
    <source>
        <dbReference type="Pfam" id="PF01648"/>
    </source>
</evidence>
<evidence type="ECO:0000256" key="7">
    <source>
        <dbReference type="ARBA" id="ARBA00023160"/>
    </source>
</evidence>
<dbReference type="RefSeq" id="WP_146818566.1">
    <property type="nucleotide sequence ID" value="NZ_BJYA01000025.1"/>
</dbReference>
<evidence type="ECO:0000256" key="3">
    <source>
        <dbReference type="ARBA" id="ARBA00022723"/>
    </source>
</evidence>
<evidence type="ECO:0000256" key="1">
    <source>
        <dbReference type="ARBA" id="ARBA00022516"/>
    </source>
</evidence>
<accession>A0A511W8U0</accession>
<evidence type="ECO:0000256" key="8">
    <source>
        <dbReference type="HAMAP-Rule" id="MF_00101"/>
    </source>
</evidence>
<comment type="similarity">
    <text evidence="8">Belongs to the P-Pant transferase superfamily. AcpS family.</text>
</comment>
<keyword evidence="7 8" id="KW-0275">Fatty acid biosynthesis</keyword>
<proteinExistence type="inferred from homology"/>
<sequence>MITGTGIDITEFDRIKQLVERQPRFPKRVLTEHELHKYYNYQNERRKMEFLAGRYAAKEAYSKAVGCGIGEELSFQSIEVLSNEKGQPHVKLNGEKQLGTHISISHSEAYAIAQVIIEQV</sequence>
<dbReference type="Gene3D" id="3.90.470.20">
    <property type="entry name" value="4'-phosphopantetheinyl transferase domain"/>
    <property type="match status" value="1"/>
</dbReference>
<keyword evidence="6 8" id="KW-0443">Lipid metabolism</keyword>
<evidence type="ECO:0000313" key="10">
    <source>
        <dbReference type="EMBL" id="GEN47141.1"/>
    </source>
</evidence>
<keyword evidence="11" id="KW-1185">Reference proteome</keyword>
<dbReference type="AlphaFoldDB" id="A0A511W8U0"/>
<dbReference type="EMBL" id="BJYA01000025">
    <property type="protein sequence ID" value="GEN47141.1"/>
    <property type="molecule type" value="Genomic_DNA"/>
</dbReference>
<dbReference type="GO" id="GO:0005737">
    <property type="term" value="C:cytoplasm"/>
    <property type="evidence" value="ECO:0007669"/>
    <property type="project" value="UniProtKB-SubCell"/>
</dbReference>
<dbReference type="NCBIfam" id="TIGR00556">
    <property type="entry name" value="pantethn_trn"/>
    <property type="match status" value="1"/>
</dbReference>
<dbReference type="GO" id="GO:0008897">
    <property type="term" value="F:holo-[acyl-carrier-protein] synthase activity"/>
    <property type="evidence" value="ECO:0007669"/>
    <property type="project" value="UniProtKB-UniRule"/>
</dbReference>
<evidence type="ECO:0000256" key="4">
    <source>
        <dbReference type="ARBA" id="ARBA00022832"/>
    </source>
</evidence>
<evidence type="ECO:0000256" key="2">
    <source>
        <dbReference type="ARBA" id="ARBA00022679"/>
    </source>
</evidence>
<comment type="catalytic activity">
    <reaction evidence="8">
        <text>apo-[ACP] + CoA = holo-[ACP] + adenosine 3',5'-bisphosphate + H(+)</text>
        <dbReference type="Rhea" id="RHEA:12068"/>
        <dbReference type="Rhea" id="RHEA-COMP:9685"/>
        <dbReference type="Rhea" id="RHEA-COMP:9690"/>
        <dbReference type="ChEBI" id="CHEBI:15378"/>
        <dbReference type="ChEBI" id="CHEBI:29999"/>
        <dbReference type="ChEBI" id="CHEBI:57287"/>
        <dbReference type="ChEBI" id="CHEBI:58343"/>
        <dbReference type="ChEBI" id="CHEBI:64479"/>
        <dbReference type="EC" id="2.7.8.7"/>
    </reaction>
</comment>
<dbReference type="OrthoDB" id="517356at2"/>
<keyword evidence="2 8" id="KW-0808">Transferase</keyword>
<dbReference type="HAMAP" id="MF_00101">
    <property type="entry name" value="AcpS"/>
    <property type="match status" value="1"/>
</dbReference>
<dbReference type="InterPro" id="IPR037143">
    <property type="entry name" value="4-PPantetheinyl_Trfase_dom_sf"/>
</dbReference>
<reference evidence="10 11" key="1">
    <citation type="submission" date="2019-07" db="EMBL/GenBank/DDBJ databases">
        <title>Whole genome shotgun sequence of Alkalibacillus haloalkaliphilus NBRC 103110.</title>
        <authorList>
            <person name="Hosoyama A."/>
            <person name="Uohara A."/>
            <person name="Ohji S."/>
            <person name="Ichikawa N."/>
        </authorList>
    </citation>
    <scope>NUCLEOTIDE SEQUENCE [LARGE SCALE GENOMIC DNA]</scope>
    <source>
        <strain evidence="10 11">NBRC 103110</strain>
    </source>
</reference>
<organism evidence="10 11">
    <name type="scientific">Alkalibacillus haloalkaliphilus</name>
    <dbReference type="NCBI Taxonomy" id="94136"/>
    <lineage>
        <taxon>Bacteria</taxon>
        <taxon>Bacillati</taxon>
        <taxon>Bacillota</taxon>
        <taxon>Bacilli</taxon>
        <taxon>Bacillales</taxon>
        <taxon>Bacillaceae</taxon>
        <taxon>Alkalibacillus</taxon>
    </lineage>
</organism>
<dbReference type="GO" id="GO:0000287">
    <property type="term" value="F:magnesium ion binding"/>
    <property type="evidence" value="ECO:0007669"/>
    <property type="project" value="UniProtKB-UniRule"/>
</dbReference>
<comment type="function">
    <text evidence="8">Transfers the 4'-phosphopantetheine moiety from coenzyme A to a Ser of acyl-carrier-protein.</text>
</comment>
<evidence type="ECO:0000256" key="6">
    <source>
        <dbReference type="ARBA" id="ARBA00023098"/>
    </source>
</evidence>
<evidence type="ECO:0000256" key="5">
    <source>
        <dbReference type="ARBA" id="ARBA00022842"/>
    </source>
</evidence>
<feature type="binding site" evidence="8">
    <location>
        <position position="59"/>
    </location>
    <ligand>
        <name>Mg(2+)</name>
        <dbReference type="ChEBI" id="CHEBI:18420"/>
    </ligand>
</feature>
<keyword evidence="1 8" id="KW-0444">Lipid biosynthesis</keyword>
<dbReference type="SUPFAM" id="SSF56214">
    <property type="entry name" value="4'-phosphopantetheinyl transferase"/>
    <property type="match status" value="1"/>
</dbReference>
<dbReference type="InterPro" id="IPR008278">
    <property type="entry name" value="4-PPantetheinyl_Trfase_dom"/>
</dbReference>
<feature type="binding site" evidence="8">
    <location>
        <position position="8"/>
    </location>
    <ligand>
        <name>Mg(2+)</name>
        <dbReference type="ChEBI" id="CHEBI:18420"/>
    </ligand>
</feature>
<keyword evidence="8" id="KW-0963">Cytoplasm</keyword>
<dbReference type="GO" id="GO:0006633">
    <property type="term" value="P:fatty acid biosynthetic process"/>
    <property type="evidence" value="ECO:0007669"/>
    <property type="project" value="UniProtKB-UniRule"/>
</dbReference>
<keyword evidence="5 8" id="KW-0460">Magnesium</keyword>
<name>A0A511W8U0_9BACI</name>
<evidence type="ECO:0000313" key="11">
    <source>
        <dbReference type="Proteomes" id="UP000321440"/>
    </source>
</evidence>
<keyword evidence="3 8" id="KW-0479">Metal-binding</keyword>
<dbReference type="InterPro" id="IPR002582">
    <property type="entry name" value="ACPS"/>
</dbReference>
<dbReference type="NCBIfam" id="TIGR00516">
    <property type="entry name" value="acpS"/>
    <property type="match status" value="1"/>
</dbReference>
<dbReference type="EC" id="2.7.8.7" evidence="8"/>
<dbReference type="Proteomes" id="UP000321440">
    <property type="component" value="Unassembled WGS sequence"/>
</dbReference>
<comment type="caution">
    <text evidence="10">The sequence shown here is derived from an EMBL/GenBank/DDBJ whole genome shotgun (WGS) entry which is preliminary data.</text>
</comment>
<protein>
    <recommendedName>
        <fullName evidence="8">Holo-[acyl-carrier-protein] synthase</fullName>
        <shortName evidence="8">Holo-ACP synthase</shortName>
        <ecNumber evidence="8">2.7.8.7</ecNumber>
    </recommendedName>
    <alternativeName>
        <fullName evidence="8">4'-phosphopantetheinyl transferase AcpS</fullName>
    </alternativeName>
</protein>
<keyword evidence="4 8" id="KW-0276">Fatty acid metabolism</keyword>
<comment type="cofactor">
    <cofactor evidence="8">
        <name>Mg(2+)</name>
        <dbReference type="ChEBI" id="CHEBI:18420"/>
    </cofactor>
</comment>
<dbReference type="Pfam" id="PF01648">
    <property type="entry name" value="ACPS"/>
    <property type="match status" value="1"/>
</dbReference>
<dbReference type="InterPro" id="IPR004568">
    <property type="entry name" value="Ppantetheine-prot_Trfase_dom"/>
</dbReference>
<gene>
    <name evidence="8 10" type="primary">acpS</name>
    <name evidence="10" type="ORF">AHA02nite_29170</name>
</gene>